<comment type="similarity">
    <text evidence="1">Belongs to the polysaccharide synthase family.</text>
</comment>
<dbReference type="Proteomes" id="UP001242010">
    <property type="component" value="Chromosome"/>
</dbReference>
<name>A0ABN6V9K8_9BACT</name>
<evidence type="ECO:0000313" key="4">
    <source>
        <dbReference type="Proteomes" id="UP001242010"/>
    </source>
</evidence>
<protein>
    <submittedName>
        <fullName evidence="3">UDP-N-acetylglucosamine 4,6-dehydratase</fullName>
    </submittedName>
</protein>
<dbReference type="SUPFAM" id="SSF51735">
    <property type="entry name" value="NAD(P)-binding Rossmann-fold domains"/>
    <property type="match status" value="1"/>
</dbReference>
<reference evidence="4" key="1">
    <citation type="journal article" date="2023" name="Int. J. Syst. Evol. Microbiol.">
        <title>Mesoterricola silvestris gen. nov., sp. nov., Mesoterricola sediminis sp. nov., Geothrix oryzae sp. nov., Geothrix edaphica sp. nov., Geothrix rubra sp. nov., and Geothrix limicola sp. nov., six novel members of Acidobacteriota isolated from soils.</title>
        <authorList>
            <person name="Itoh H."/>
            <person name="Sugisawa Y."/>
            <person name="Mise K."/>
            <person name="Xu Z."/>
            <person name="Kuniyasu M."/>
            <person name="Ushijima N."/>
            <person name="Kawano K."/>
            <person name="Kobayashi E."/>
            <person name="Shiratori Y."/>
            <person name="Masuda Y."/>
            <person name="Senoo K."/>
        </authorList>
    </citation>
    <scope>NUCLEOTIDE SEQUENCE [LARGE SCALE GENOMIC DNA]</scope>
    <source>
        <strain evidence="4">Red222</strain>
    </source>
</reference>
<evidence type="ECO:0000313" key="3">
    <source>
        <dbReference type="EMBL" id="BDU70460.1"/>
    </source>
</evidence>
<organism evidence="3 4">
    <name type="scientific">Geothrix oryzae</name>
    <dbReference type="NCBI Taxonomy" id="2927975"/>
    <lineage>
        <taxon>Bacteria</taxon>
        <taxon>Pseudomonadati</taxon>
        <taxon>Acidobacteriota</taxon>
        <taxon>Holophagae</taxon>
        <taxon>Holophagales</taxon>
        <taxon>Holophagaceae</taxon>
        <taxon>Geothrix</taxon>
    </lineage>
</organism>
<dbReference type="InterPro" id="IPR003869">
    <property type="entry name" value="Polysac_CapD-like"/>
</dbReference>
<gene>
    <name evidence="3" type="ORF">GETHOR_25610</name>
</gene>
<dbReference type="PANTHER" id="PTHR43318">
    <property type="entry name" value="UDP-N-ACETYLGLUCOSAMINE 4,6-DEHYDRATASE"/>
    <property type="match status" value="1"/>
</dbReference>
<dbReference type="PANTHER" id="PTHR43318:SF1">
    <property type="entry name" value="POLYSACCHARIDE BIOSYNTHESIS PROTEIN EPSC-RELATED"/>
    <property type="match status" value="1"/>
</dbReference>
<dbReference type="InterPro" id="IPR051203">
    <property type="entry name" value="Polysaccharide_Synthase-Rel"/>
</dbReference>
<sequence>MAETRLLELGRLVTGRKQSLFESDYRAAAVQLEEAFSNRRILVVGAAGSIGSATLRCLLEWRPGEVLLVDTAENNLVEVLREIRSDPKVGESNIAIEPIDFGSPMMESILAGQAGFDWVFNFAAVKHVRSERDVPSLLQMVDTNLLKADRFLGWLRKYGHGQMGVFFVSSDKAANPANLMGASKRMMEQLLIWHGSEDASQGNLHGEPIEGNPLRCTTARFANVAFSDGSLLLGFLNRIAKGQPLAGPSDIRRYFVTLEEAGQICCLGAICPSHGQILVPRLSLADDQKNFKQIAELVLHHYGLEPRWLDTEASARLATPSGTTWPCFFAPSQAMGEKEYEEFVGTGETPLEIGLDNLHIVEPPPLPETKTLKEVFGKLARWREEPDLCTGKEQIVDCMKLVVDSLHHVTREHSLDKGM</sequence>
<dbReference type="Gene3D" id="3.40.50.720">
    <property type="entry name" value="NAD(P)-binding Rossmann-like Domain"/>
    <property type="match status" value="1"/>
</dbReference>
<dbReference type="Gene3D" id="3.90.25.40">
    <property type="match status" value="1"/>
</dbReference>
<proteinExistence type="inferred from homology"/>
<dbReference type="Pfam" id="PF02719">
    <property type="entry name" value="Polysacc_synt_2"/>
    <property type="match status" value="1"/>
</dbReference>
<accession>A0ABN6V9K8</accession>
<evidence type="ECO:0000259" key="2">
    <source>
        <dbReference type="Pfam" id="PF02719"/>
    </source>
</evidence>
<feature type="domain" description="Polysaccharide biosynthesis protein CapD-like" evidence="2">
    <location>
        <begin position="41"/>
        <end position="306"/>
    </location>
</feature>
<evidence type="ECO:0000256" key="1">
    <source>
        <dbReference type="ARBA" id="ARBA00007430"/>
    </source>
</evidence>
<dbReference type="EMBL" id="AP027079">
    <property type="protein sequence ID" value="BDU70460.1"/>
    <property type="molecule type" value="Genomic_DNA"/>
</dbReference>
<dbReference type="InterPro" id="IPR036291">
    <property type="entry name" value="NAD(P)-bd_dom_sf"/>
</dbReference>
<keyword evidence="4" id="KW-1185">Reference proteome</keyword>